<keyword evidence="6" id="KW-1185">Reference proteome</keyword>
<dbReference type="SMART" id="SM00854">
    <property type="entry name" value="PGA_cap"/>
    <property type="match status" value="1"/>
</dbReference>
<dbReference type="InterPro" id="IPR019079">
    <property type="entry name" value="Capsule_synth_CapA"/>
</dbReference>
<comment type="caution">
    <text evidence="5">The sequence shown here is derived from an EMBL/GenBank/DDBJ whole genome shotgun (WGS) entry which is preliminary data.</text>
</comment>
<keyword evidence="3" id="KW-0472">Membrane</keyword>
<reference evidence="5 6" key="1">
    <citation type="submission" date="2023-12" db="EMBL/GenBank/DDBJ databases">
        <title>Whole genome sequencing of Paenibacillus phoenicis isolated from the Phoenix Mars Lander spacecraft assembly facility.</title>
        <authorList>
            <person name="Garcia A."/>
            <person name="Venkateswaran K."/>
        </authorList>
    </citation>
    <scope>NUCLEOTIDE SEQUENCE [LARGE SCALE GENOMIC DNA]</scope>
    <source>
        <strain evidence="5 6">3PO2SA</strain>
    </source>
</reference>
<dbReference type="Gene3D" id="3.60.21.10">
    <property type="match status" value="1"/>
</dbReference>
<accession>A0ABU5PG97</accession>
<keyword evidence="5" id="KW-0378">Hydrolase</keyword>
<sequence>MYPSRSEKYKKKQQEKKRRLNRIWLTLNLTLITLIFVLGAYFYLEERTGQAGLDSGTEQQLPGAWSDTGSDVGDPTTGETPIVQPDDRDAASTETEDESEQNPTNTGENSSGENNTDTGNEDKDGATNLPSNAGADLSEAGGDAARLLVHFAGDTMFSGKVEERLEKAGYELPYEYVRGLFQNDDLSVLNLETPVTTGGEPAEDKTYVFKSPPKAIEPMVQAGVDAVNLANNHVLDQGVPGLLDTMKALRQQNVMYVGAGKNSKEAYAPVYLERRGIKIALFGFSRVVPEPGWVAGANKPGVASVYAPEAALNAIKAARKNSDLVFVIAHWGKERTTKLEKHQQELAHAFIDAGADLVIGGHPHVMQGLEQYKGKWIAYSTGNFIFTKSKDPKTWETAVFAASCTRDGDCDLKLIPFRTELGQPVPMSAEDGNKLLKEIEGFSPGVRISEDGDVSASKTGRIQESGTSLSADDRT</sequence>
<dbReference type="RefSeq" id="WP_323076236.1">
    <property type="nucleotide sequence ID" value="NZ_CBCSKM010000006.1"/>
</dbReference>
<proteinExistence type="inferred from homology"/>
<dbReference type="SUPFAM" id="SSF56300">
    <property type="entry name" value="Metallo-dependent phosphatases"/>
    <property type="match status" value="1"/>
</dbReference>
<dbReference type="EMBL" id="JAYERP010000001">
    <property type="protein sequence ID" value="MEA3568965.1"/>
    <property type="molecule type" value="Genomic_DNA"/>
</dbReference>
<dbReference type="GO" id="GO:0016787">
    <property type="term" value="F:hydrolase activity"/>
    <property type="evidence" value="ECO:0007669"/>
    <property type="project" value="UniProtKB-KW"/>
</dbReference>
<keyword evidence="3" id="KW-0812">Transmembrane</keyword>
<evidence type="ECO:0000256" key="3">
    <source>
        <dbReference type="SAM" id="Phobius"/>
    </source>
</evidence>
<dbReference type="Pfam" id="PF09587">
    <property type="entry name" value="PGA_cap"/>
    <property type="match status" value="1"/>
</dbReference>
<dbReference type="EC" id="3.1.-.-" evidence="5"/>
<feature type="compositionally biased region" description="Polar residues" evidence="2">
    <location>
        <begin position="101"/>
        <end position="118"/>
    </location>
</feature>
<feature type="compositionally biased region" description="Polar residues" evidence="2">
    <location>
        <begin position="456"/>
        <end position="475"/>
    </location>
</feature>
<dbReference type="InterPro" id="IPR029052">
    <property type="entry name" value="Metallo-depent_PP-like"/>
</dbReference>
<feature type="region of interest" description="Disordered" evidence="2">
    <location>
        <begin position="445"/>
        <end position="475"/>
    </location>
</feature>
<evidence type="ECO:0000259" key="4">
    <source>
        <dbReference type="SMART" id="SM00854"/>
    </source>
</evidence>
<protein>
    <submittedName>
        <fullName evidence="5">CapA family protein</fullName>
        <ecNumber evidence="5">3.1.-.-</ecNumber>
    </submittedName>
</protein>
<dbReference type="CDD" id="cd07381">
    <property type="entry name" value="MPP_CapA"/>
    <property type="match status" value="1"/>
</dbReference>
<evidence type="ECO:0000313" key="6">
    <source>
        <dbReference type="Proteomes" id="UP001292216"/>
    </source>
</evidence>
<feature type="region of interest" description="Disordered" evidence="2">
    <location>
        <begin position="54"/>
        <end position="138"/>
    </location>
</feature>
<name>A0ABU5PG97_9BACL</name>
<dbReference type="PANTHER" id="PTHR33393">
    <property type="entry name" value="POLYGLUTAMINE SYNTHESIS ACCESSORY PROTEIN RV0574C-RELATED"/>
    <property type="match status" value="1"/>
</dbReference>
<gene>
    <name evidence="5" type="ORF">U9M73_03005</name>
</gene>
<keyword evidence="3" id="KW-1133">Transmembrane helix</keyword>
<dbReference type="Proteomes" id="UP001292216">
    <property type="component" value="Unassembled WGS sequence"/>
</dbReference>
<feature type="transmembrane region" description="Helical" evidence="3">
    <location>
        <begin position="21"/>
        <end position="44"/>
    </location>
</feature>
<organism evidence="5 6">
    <name type="scientific">Paenibacillus phoenicis</name>
    <dbReference type="NCBI Taxonomy" id="554117"/>
    <lineage>
        <taxon>Bacteria</taxon>
        <taxon>Bacillati</taxon>
        <taxon>Bacillota</taxon>
        <taxon>Bacilli</taxon>
        <taxon>Bacillales</taxon>
        <taxon>Paenibacillaceae</taxon>
        <taxon>Paenibacillus</taxon>
    </lineage>
</organism>
<evidence type="ECO:0000256" key="1">
    <source>
        <dbReference type="ARBA" id="ARBA00005662"/>
    </source>
</evidence>
<evidence type="ECO:0000313" key="5">
    <source>
        <dbReference type="EMBL" id="MEA3568965.1"/>
    </source>
</evidence>
<comment type="similarity">
    <text evidence="1">Belongs to the CapA family.</text>
</comment>
<dbReference type="PANTHER" id="PTHR33393:SF13">
    <property type="entry name" value="PGA BIOSYNTHESIS PROTEIN CAPA"/>
    <property type="match status" value="1"/>
</dbReference>
<dbReference type="InterPro" id="IPR052169">
    <property type="entry name" value="CW_Biosynth-Accessory"/>
</dbReference>
<evidence type="ECO:0000256" key="2">
    <source>
        <dbReference type="SAM" id="MobiDB-lite"/>
    </source>
</evidence>
<feature type="domain" description="Capsule synthesis protein CapA" evidence="4">
    <location>
        <begin position="148"/>
        <end position="388"/>
    </location>
</feature>